<dbReference type="Pfam" id="PF00271">
    <property type="entry name" value="Helicase_C"/>
    <property type="match status" value="1"/>
</dbReference>
<dbReference type="InterPro" id="IPR001650">
    <property type="entry name" value="Helicase_C-like"/>
</dbReference>
<dbReference type="Gene3D" id="3.40.50.300">
    <property type="entry name" value="P-loop containing nucleotide triphosphate hydrolases"/>
    <property type="match status" value="1"/>
</dbReference>
<dbReference type="Proteomes" id="UP000315700">
    <property type="component" value="Chromosome"/>
</dbReference>
<dbReference type="AlphaFoldDB" id="A0A517S9H4"/>
<feature type="domain" description="Helicase C-terminal" evidence="1">
    <location>
        <begin position="178"/>
        <end position="329"/>
    </location>
</feature>
<proteinExistence type="predicted"/>
<keyword evidence="3" id="KW-1185">Reference proteome</keyword>
<dbReference type="GO" id="GO:0004386">
    <property type="term" value="F:helicase activity"/>
    <property type="evidence" value="ECO:0007669"/>
    <property type="project" value="UniProtKB-KW"/>
</dbReference>
<accession>A0A517S9H4</accession>
<keyword evidence="2" id="KW-0378">Hydrolase</keyword>
<dbReference type="EMBL" id="CP036271">
    <property type="protein sequence ID" value="QDT52778.1"/>
    <property type="molecule type" value="Genomic_DNA"/>
</dbReference>
<name>A0A517S9H4_9PLAN</name>
<dbReference type="InterPro" id="IPR027417">
    <property type="entry name" value="P-loop_NTPase"/>
</dbReference>
<protein>
    <submittedName>
        <fullName evidence="2">ATP-dependent RNA helicase SrmB</fullName>
    </submittedName>
</protein>
<keyword evidence="2" id="KW-0067">ATP-binding</keyword>
<dbReference type="SUPFAM" id="SSF52540">
    <property type="entry name" value="P-loop containing nucleoside triphosphate hydrolases"/>
    <property type="match status" value="1"/>
</dbReference>
<evidence type="ECO:0000259" key="1">
    <source>
        <dbReference type="PROSITE" id="PS51194"/>
    </source>
</evidence>
<sequence length="334" mass="37316">MSATKRQAAEIWESLFTFTEITPPRTAIAQFSAFLDFRIVDIEDVEVAAMAERVGLVVTDTLRKIRHNVTREFLVEPGLDPASLSRQGSQIAVGKRQHLDFAGASGMPQRVPVNRALRSLLGRLMKAFAERLFLFEGRLAHVACQVYERIATSDDGTRLRVESVRSVEYSTAAVDTAKVRWIVSRLEHGRHVRTIVMVRNTDVGAYLSARCAAAGVACVRLWGEMGDSERRNAIARLRNGSVRVAIVNRNMGGRGFDLPFIDEAIFVSPKSSHEAMWQEALRIRSTRKRVKPAFVLVFRRTEESDKCARLLQSIEANPKEFSAKVTKVSAEGSE</sequence>
<dbReference type="InParanoid" id="A0A517S9H4"/>
<dbReference type="PROSITE" id="PS51194">
    <property type="entry name" value="HELICASE_CTER"/>
    <property type="match status" value="1"/>
</dbReference>
<gene>
    <name evidence="2" type="ORF">Pan44_07900</name>
</gene>
<keyword evidence="2" id="KW-0347">Helicase</keyword>
<keyword evidence="2" id="KW-0547">Nucleotide-binding</keyword>
<evidence type="ECO:0000313" key="2">
    <source>
        <dbReference type="EMBL" id="QDT52778.1"/>
    </source>
</evidence>
<reference evidence="2 3" key="1">
    <citation type="submission" date="2019-02" db="EMBL/GenBank/DDBJ databases">
        <title>Deep-cultivation of Planctomycetes and their phenomic and genomic characterization uncovers novel biology.</title>
        <authorList>
            <person name="Wiegand S."/>
            <person name="Jogler M."/>
            <person name="Boedeker C."/>
            <person name="Pinto D."/>
            <person name="Vollmers J."/>
            <person name="Rivas-Marin E."/>
            <person name="Kohn T."/>
            <person name="Peeters S.H."/>
            <person name="Heuer A."/>
            <person name="Rast P."/>
            <person name="Oberbeckmann S."/>
            <person name="Bunk B."/>
            <person name="Jeske O."/>
            <person name="Meyerdierks A."/>
            <person name="Storesund J.E."/>
            <person name="Kallscheuer N."/>
            <person name="Luecker S."/>
            <person name="Lage O.M."/>
            <person name="Pohl T."/>
            <person name="Merkel B.J."/>
            <person name="Hornburger P."/>
            <person name="Mueller R.-W."/>
            <person name="Bruemmer F."/>
            <person name="Labrenz M."/>
            <person name="Spormann A.M."/>
            <person name="Op den Camp H."/>
            <person name="Overmann J."/>
            <person name="Amann R."/>
            <person name="Jetten M.S.M."/>
            <person name="Mascher T."/>
            <person name="Medema M.H."/>
            <person name="Devos D.P."/>
            <person name="Kaster A.-K."/>
            <person name="Ovreas L."/>
            <person name="Rohde M."/>
            <person name="Galperin M.Y."/>
            <person name="Jogler C."/>
        </authorList>
    </citation>
    <scope>NUCLEOTIDE SEQUENCE [LARGE SCALE GENOMIC DNA]</scope>
    <source>
        <strain evidence="2 3">Pan44</strain>
    </source>
</reference>
<dbReference type="KEGG" id="ccos:Pan44_07900"/>
<organism evidence="2 3">
    <name type="scientific">Caulifigura coniformis</name>
    <dbReference type="NCBI Taxonomy" id="2527983"/>
    <lineage>
        <taxon>Bacteria</taxon>
        <taxon>Pseudomonadati</taxon>
        <taxon>Planctomycetota</taxon>
        <taxon>Planctomycetia</taxon>
        <taxon>Planctomycetales</taxon>
        <taxon>Planctomycetaceae</taxon>
        <taxon>Caulifigura</taxon>
    </lineage>
</organism>
<evidence type="ECO:0000313" key="3">
    <source>
        <dbReference type="Proteomes" id="UP000315700"/>
    </source>
</evidence>